<name>A0A1I4FE98_9PROT</name>
<dbReference type="InterPro" id="IPR001482">
    <property type="entry name" value="T2SS/T4SS_dom"/>
</dbReference>
<dbReference type="GO" id="GO:0016887">
    <property type="term" value="F:ATP hydrolysis activity"/>
    <property type="evidence" value="ECO:0007669"/>
    <property type="project" value="InterPro"/>
</dbReference>
<dbReference type="Proteomes" id="UP000199533">
    <property type="component" value="Unassembled WGS sequence"/>
</dbReference>
<proteinExistence type="inferred from homology"/>
<gene>
    <name evidence="4" type="ORF">SAMN05216302_103515</name>
</gene>
<dbReference type="STRING" id="52441.SAMN05216302_103515"/>
<feature type="region of interest" description="Disordered" evidence="2">
    <location>
        <begin position="1"/>
        <end position="29"/>
    </location>
</feature>
<evidence type="ECO:0000313" key="4">
    <source>
        <dbReference type="EMBL" id="SFL14741.1"/>
    </source>
</evidence>
<dbReference type="GO" id="GO:0005737">
    <property type="term" value="C:cytoplasm"/>
    <property type="evidence" value="ECO:0007669"/>
    <property type="project" value="InterPro"/>
</dbReference>
<evidence type="ECO:0000256" key="2">
    <source>
        <dbReference type="SAM" id="MobiDB-lite"/>
    </source>
</evidence>
<feature type="compositionally biased region" description="Polar residues" evidence="2">
    <location>
        <begin position="1"/>
        <end position="23"/>
    </location>
</feature>
<dbReference type="PANTHER" id="PTHR30486">
    <property type="entry name" value="TWITCHING MOTILITY PROTEIN PILT"/>
    <property type="match status" value="1"/>
</dbReference>
<dbReference type="CDD" id="cd01130">
    <property type="entry name" value="VirB11-like_ATPase"/>
    <property type="match status" value="1"/>
</dbReference>
<dbReference type="Gene3D" id="3.30.450.90">
    <property type="match status" value="1"/>
</dbReference>
<sequence>MTMQSTSASPLPDSQTAPTSAISAMSVKERAKRKLERDAREIVSALQDPDTVEIMVNADGRIWLEKLGQKITCIGSLQAAQTEAVIKTVAGYHGKEVTRYNPIIEGEFPLDNSRFAGQLPPVVTSPTFAIRKKAVAIFTLDQYVENGVLSPRHCNVIKQAVRDHRNILVIGGTGSGKTTLINAIIFGMVLNDPDERIFILEDTGEIQCAAQNFVQYHTTLDVDMTQLLKTTLRMRPDRILVGEVRGAEALDLLDAWNTGHEGGAATLHANDALSGLTRLESLISRNNYAPAEIKPLIAEAVDVVIHIARTKHGRQVHEILEVYGFKRGNYQTRRL</sequence>
<dbReference type="GO" id="GO:0005524">
    <property type="term" value="F:ATP binding"/>
    <property type="evidence" value="ECO:0007669"/>
    <property type="project" value="InterPro"/>
</dbReference>
<dbReference type="InterPro" id="IPR014149">
    <property type="entry name" value="Conjug-transfer_TrbB"/>
</dbReference>
<evidence type="ECO:0000259" key="3">
    <source>
        <dbReference type="Pfam" id="PF00437"/>
    </source>
</evidence>
<dbReference type="AlphaFoldDB" id="A0A1I4FE98"/>
<dbReference type="SUPFAM" id="SSF52540">
    <property type="entry name" value="P-loop containing nucleoside triphosphate hydrolases"/>
    <property type="match status" value="1"/>
</dbReference>
<dbReference type="EMBL" id="FOSP01000035">
    <property type="protein sequence ID" value="SFL14741.1"/>
    <property type="molecule type" value="Genomic_DNA"/>
</dbReference>
<dbReference type="Pfam" id="PF00437">
    <property type="entry name" value="T2SSE"/>
    <property type="match status" value="1"/>
</dbReference>
<organism evidence="4 5">
    <name type="scientific">Nitrosomonas aestuarii</name>
    <dbReference type="NCBI Taxonomy" id="52441"/>
    <lineage>
        <taxon>Bacteria</taxon>
        <taxon>Pseudomonadati</taxon>
        <taxon>Pseudomonadota</taxon>
        <taxon>Betaproteobacteria</taxon>
        <taxon>Nitrosomonadales</taxon>
        <taxon>Nitrosomonadaceae</taxon>
        <taxon>Nitrosomonas</taxon>
    </lineage>
</organism>
<dbReference type="NCBIfam" id="NF010469">
    <property type="entry name" value="PRK13894.1"/>
    <property type="match status" value="1"/>
</dbReference>
<evidence type="ECO:0000313" key="5">
    <source>
        <dbReference type="Proteomes" id="UP000199533"/>
    </source>
</evidence>
<comment type="similarity">
    <text evidence="1">Belongs to the GSP E family.</text>
</comment>
<accession>A0A1I4FE98</accession>
<reference evidence="5" key="1">
    <citation type="submission" date="2016-10" db="EMBL/GenBank/DDBJ databases">
        <authorList>
            <person name="Varghese N."/>
            <person name="Submissions S."/>
        </authorList>
    </citation>
    <scope>NUCLEOTIDE SEQUENCE [LARGE SCALE GENOMIC DNA]</scope>
    <source>
        <strain evidence="5">Nm69</strain>
    </source>
</reference>
<protein>
    <submittedName>
        <fullName evidence="4">Type IV secretion system protein VirB11</fullName>
    </submittedName>
</protein>
<dbReference type="PANTHER" id="PTHR30486:SF6">
    <property type="entry name" value="TYPE IV PILUS RETRACTATION ATPASE PILT"/>
    <property type="match status" value="1"/>
</dbReference>
<dbReference type="InterPro" id="IPR050921">
    <property type="entry name" value="T4SS_GSP_E_ATPase"/>
</dbReference>
<dbReference type="NCBIfam" id="TIGR02782">
    <property type="entry name" value="TrbB_P"/>
    <property type="match status" value="1"/>
</dbReference>
<feature type="domain" description="Bacterial type II secretion system protein E" evidence="3">
    <location>
        <begin position="48"/>
        <end position="309"/>
    </location>
</feature>
<dbReference type="Gene3D" id="3.40.50.300">
    <property type="entry name" value="P-loop containing nucleotide triphosphate hydrolases"/>
    <property type="match status" value="1"/>
</dbReference>
<evidence type="ECO:0000256" key="1">
    <source>
        <dbReference type="ARBA" id="ARBA00006611"/>
    </source>
</evidence>
<keyword evidence="5" id="KW-1185">Reference proteome</keyword>
<dbReference type="InterPro" id="IPR027417">
    <property type="entry name" value="P-loop_NTPase"/>
</dbReference>